<dbReference type="InterPro" id="IPR015424">
    <property type="entry name" value="PyrdxlP-dep_Trfase"/>
</dbReference>
<keyword evidence="6" id="KW-0663">Pyridoxal phosphate</keyword>
<organism evidence="10 11">
    <name type="scientific">Pararhodospirillum photometricum DSM 122</name>
    <dbReference type="NCBI Taxonomy" id="1150469"/>
    <lineage>
        <taxon>Bacteria</taxon>
        <taxon>Pseudomonadati</taxon>
        <taxon>Pseudomonadota</taxon>
        <taxon>Alphaproteobacteria</taxon>
        <taxon>Rhodospirillales</taxon>
        <taxon>Rhodospirillaceae</taxon>
        <taxon>Pararhodospirillum</taxon>
    </lineage>
</organism>
<dbReference type="PANTHER" id="PTHR46383:SF1">
    <property type="entry name" value="ASPARTATE AMINOTRANSFERASE"/>
    <property type="match status" value="1"/>
</dbReference>
<dbReference type="eggNOG" id="COG0436">
    <property type="taxonomic scope" value="Bacteria"/>
</dbReference>
<name>H6SJ05_PARPM</name>
<evidence type="ECO:0000256" key="5">
    <source>
        <dbReference type="ARBA" id="ARBA00022679"/>
    </source>
</evidence>
<keyword evidence="4 8" id="KW-0032">Aminotransferase</keyword>
<comment type="similarity">
    <text evidence="2 8">Belongs to the class-I pyridoxal-phosphate-dependent aminotransferase family.</text>
</comment>
<dbReference type="PATRIC" id="fig|1150469.3.peg.1519"/>
<dbReference type="GO" id="GO:0006520">
    <property type="term" value="P:amino acid metabolic process"/>
    <property type="evidence" value="ECO:0007669"/>
    <property type="project" value="InterPro"/>
</dbReference>
<evidence type="ECO:0000256" key="8">
    <source>
        <dbReference type="RuleBase" id="RU000481"/>
    </source>
</evidence>
<dbReference type="InterPro" id="IPR050596">
    <property type="entry name" value="AspAT/PAT-like"/>
</dbReference>
<keyword evidence="11" id="KW-1185">Reference proteome</keyword>
<proteinExistence type="inferred from homology"/>
<dbReference type="Pfam" id="PF00155">
    <property type="entry name" value="Aminotran_1_2"/>
    <property type="match status" value="1"/>
</dbReference>
<comment type="catalytic activity">
    <reaction evidence="7">
        <text>L-aspartate + 2-oxoglutarate = oxaloacetate + L-glutamate</text>
        <dbReference type="Rhea" id="RHEA:21824"/>
        <dbReference type="ChEBI" id="CHEBI:16452"/>
        <dbReference type="ChEBI" id="CHEBI:16810"/>
        <dbReference type="ChEBI" id="CHEBI:29985"/>
        <dbReference type="ChEBI" id="CHEBI:29991"/>
        <dbReference type="EC" id="2.6.1.1"/>
    </reaction>
</comment>
<dbReference type="Proteomes" id="UP000033220">
    <property type="component" value="Chromosome DSM 122"/>
</dbReference>
<dbReference type="KEGG" id="rpm:RSPPHO_01344"/>
<dbReference type="InterPro" id="IPR015422">
    <property type="entry name" value="PyrdxlP-dep_Trfase_small"/>
</dbReference>
<evidence type="ECO:0000256" key="2">
    <source>
        <dbReference type="ARBA" id="ARBA00007441"/>
    </source>
</evidence>
<evidence type="ECO:0000256" key="6">
    <source>
        <dbReference type="ARBA" id="ARBA00022898"/>
    </source>
</evidence>
<dbReference type="PANTHER" id="PTHR46383">
    <property type="entry name" value="ASPARTATE AMINOTRANSFERASE"/>
    <property type="match status" value="1"/>
</dbReference>
<evidence type="ECO:0000313" key="10">
    <source>
        <dbReference type="EMBL" id="CCG07970.1"/>
    </source>
</evidence>
<accession>H6SJ05</accession>
<evidence type="ECO:0000256" key="4">
    <source>
        <dbReference type="ARBA" id="ARBA00022576"/>
    </source>
</evidence>
<dbReference type="FunFam" id="3.40.640.10:FF:000033">
    <property type="entry name" value="Aspartate aminotransferase"/>
    <property type="match status" value="1"/>
</dbReference>
<dbReference type="AlphaFoldDB" id="H6SJ05"/>
<comment type="cofactor">
    <cofactor evidence="1 8">
        <name>pyridoxal 5'-phosphate</name>
        <dbReference type="ChEBI" id="CHEBI:597326"/>
    </cofactor>
</comment>
<dbReference type="InterPro" id="IPR004839">
    <property type="entry name" value="Aminotransferase_I/II_large"/>
</dbReference>
<dbReference type="InterPro" id="IPR004838">
    <property type="entry name" value="NHTrfase_class1_PyrdxlP-BS"/>
</dbReference>
<evidence type="ECO:0000256" key="1">
    <source>
        <dbReference type="ARBA" id="ARBA00001933"/>
    </source>
</evidence>
<evidence type="ECO:0000256" key="7">
    <source>
        <dbReference type="ARBA" id="ARBA00049185"/>
    </source>
</evidence>
<evidence type="ECO:0000256" key="3">
    <source>
        <dbReference type="ARBA" id="ARBA00011738"/>
    </source>
</evidence>
<dbReference type="EMBL" id="HE663493">
    <property type="protein sequence ID" value="CCG07970.1"/>
    <property type="molecule type" value="Genomic_DNA"/>
</dbReference>
<dbReference type="InterPro" id="IPR015421">
    <property type="entry name" value="PyrdxlP-dep_Trfase_major"/>
</dbReference>
<gene>
    <name evidence="10" type="ORF">RSPPHO_01344</name>
</gene>
<evidence type="ECO:0000259" key="9">
    <source>
        <dbReference type="Pfam" id="PF00155"/>
    </source>
</evidence>
<dbReference type="GO" id="GO:0004069">
    <property type="term" value="F:L-aspartate:2-oxoglutarate aminotransferase activity"/>
    <property type="evidence" value="ECO:0007669"/>
    <property type="project" value="UniProtKB-EC"/>
</dbReference>
<feature type="domain" description="Aminotransferase class I/classII large" evidence="9">
    <location>
        <begin position="78"/>
        <end position="438"/>
    </location>
</feature>
<dbReference type="Gene3D" id="3.40.640.10">
    <property type="entry name" value="Type I PLP-dependent aspartate aminotransferase-like (Major domain)"/>
    <property type="match status" value="1"/>
</dbReference>
<dbReference type="HOGENOM" id="CLU_017584_4_3_5"/>
<comment type="subunit">
    <text evidence="3">Homodimer.</text>
</comment>
<dbReference type="SUPFAM" id="SSF53383">
    <property type="entry name" value="PLP-dependent transferases"/>
    <property type="match status" value="1"/>
</dbReference>
<dbReference type="Gene3D" id="3.90.1150.10">
    <property type="entry name" value="Aspartate Aminotransferase, domain 1"/>
    <property type="match status" value="1"/>
</dbReference>
<protein>
    <recommendedName>
        <fullName evidence="8">Aminotransferase</fullName>
        <ecNumber evidence="8">2.6.1.-</ecNumber>
    </recommendedName>
</protein>
<dbReference type="CDD" id="cd00609">
    <property type="entry name" value="AAT_like"/>
    <property type="match status" value="1"/>
</dbReference>
<reference evidence="10 11" key="1">
    <citation type="submission" date="2012-02" db="EMBL/GenBank/DDBJ databases">
        <title>Shotgun genome sequence of Phaeospirillum photometricum DSM 122.</title>
        <authorList>
            <person name="Duquesne K."/>
            <person name="Sturgis J."/>
        </authorList>
    </citation>
    <scope>NUCLEOTIDE SEQUENCE [LARGE SCALE GENOMIC DNA]</scope>
    <source>
        <strain evidence="11">DSM122</strain>
    </source>
</reference>
<dbReference type="STRING" id="1150469.RSPPHO_01344"/>
<dbReference type="PROSITE" id="PS00105">
    <property type="entry name" value="AA_TRANSFER_CLASS_1"/>
    <property type="match status" value="1"/>
</dbReference>
<sequence>MRLVPVPVDRRGVWSGRLPVTASAPRLFIPPVSRRFFAPIRSREDSMSIIAERLSAIKPSPTIAVTTKANEMKAAGRDVIGLGAGEPDFDTPEHICAAATEAMTKGETRYTPVGGTVALRKAIAAKLKRENGLEYSLNEITVGCGGKQTIYNAMMATVEPGVEVIIPAPYWVSYPDITLLCGGTPVFVPCAAENGFKLQPRDLERAITYRTRWVILNSPSNPTGAAYTAEELAALARVILAHPHVWVMTDDMYEHLVYDGFKFSTIAQVEPRLKDRTLTLNGVSKAFSMTGWRVGYAAGPAELISAMNTLQSQSTTHTSSVSQAAAVAALNGPLDFLAERNALFQERRDLVVARINDCPGLSVSKPEGAFYVYVSCAGVIGKTLPNGKLLETDADFVTELLEAEGVAAVQGEAFGLSPYFRISYATATPVLEEACTRIKRFCESLK</sequence>
<dbReference type="EC" id="2.6.1.-" evidence="8"/>
<dbReference type="GO" id="GO:0030170">
    <property type="term" value="F:pyridoxal phosphate binding"/>
    <property type="evidence" value="ECO:0007669"/>
    <property type="project" value="InterPro"/>
</dbReference>
<evidence type="ECO:0000313" key="11">
    <source>
        <dbReference type="Proteomes" id="UP000033220"/>
    </source>
</evidence>
<keyword evidence="5 8" id="KW-0808">Transferase</keyword>